<proteinExistence type="predicted"/>
<evidence type="ECO:0000313" key="3">
    <source>
        <dbReference type="Proteomes" id="UP000694523"/>
    </source>
</evidence>
<reference evidence="2" key="1">
    <citation type="submission" date="2025-08" db="UniProtKB">
        <authorList>
            <consortium name="Ensembl"/>
        </authorList>
    </citation>
    <scope>IDENTIFICATION</scope>
</reference>
<dbReference type="PANTHER" id="PTHR31543">
    <property type="entry name" value="DYNEIN REGULATORY COMPLEX SUBUNIT 4"/>
    <property type="match status" value="1"/>
</dbReference>
<evidence type="ECO:0000313" key="2">
    <source>
        <dbReference type="Ensembl" id="ENSNMLP00000036940.1"/>
    </source>
</evidence>
<feature type="coiled-coil region" evidence="1">
    <location>
        <begin position="299"/>
        <end position="397"/>
    </location>
</feature>
<feature type="coiled-coil region" evidence="1">
    <location>
        <begin position="178"/>
        <end position="247"/>
    </location>
</feature>
<organism evidence="2 3">
    <name type="scientific">Neogobius melanostomus</name>
    <name type="common">round goby</name>
    <dbReference type="NCBI Taxonomy" id="47308"/>
    <lineage>
        <taxon>Eukaryota</taxon>
        <taxon>Metazoa</taxon>
        <taxon>Chordata</taxon>
        <taxon>Craniata</taxon>
        <taxon>Vertebrata</taxon>
        <taxon>Euteleostomi</taxon>
        <taxon>Actinopterygii</taxon>
        <taxon>Neopterygii</taxon>
        <taxon>Teleostei</taxon>
        <taxon>Neoteleostei</taxon>
        <taxon>Acanthomorphata</taxon>
        <taxon>Gobiaria</taxon>
        <taxon>Gobiiformes</taxon>
        <taxon>Gobioidei</taxon>
        <taxon>Gobiidae</taxon>
        <taxon>Benthophilinae</taxon>
        <taxon>Neogobiini</taxon>
        <taxon>Neogobius</taxon>
    </lineage>
</organism>
<feature type="coiled-coil region" evidence="1">
    <location>
        <begin position="75"/>
        <end position="144"/>
    </location>
</feature>
<keyword evidence="1" id="KW-0175">Coiled coil</keyword>
<dbReference type="AlphaFoldDB" id="A0A8C6WWL7"/>
<accession>A0A8C6WWL7</accession>
<evidence type="ECO:0008006" key="4">
    <source>
        <dbReference type="Google" id="ProtNLM"/>
    </source>
</evidence>
<dbReference type="InterPro" id="IPR039308">
    <property type="entry name" value="GAS8"/>
</dbReference>
<dbReference type="PANTHER" id="PTHR31543:SF0">
    <property type="entry name" value="DYNEIN REGULATORY COMPLEX SUBUNIT 4"/>
    <property type="match status" value="1"/>
</dbReference>
<dbReference type="GO" id="GO:0030317">
    <property type="term" value="P:flagellated sperm motility"/>
    <property type="evidence" value="ECO:0007669"/>
    <property type="project" value="TreeGrafter"/>
</dbReference>
<sequence length="429" mass="50600">MVSICFFSVILLQGYKANNLANLVITTLTWLDIHQKLTLLLCLNINVTLFFIQPPKKGSSKKPEKSRTPILIDGLTKDEISKEQLEDHIMRLREELDREREERNYFQLERDKVQAFWDITQRKLKEATAELKSMDKNLEETDMKLQVETKVYRQKMRHLLCEHQNTICELKANRLASKEEMQAEQTKLENRLQNAVALLLVDLQQVDTKSPTMELKKRHQEEMANLKAISEKKLQDVENKYEKMGSELQLDLQKRRQMEVSEVQVNWSKFISILVEKDTAIYEDAKVFFKTTEKRSEVNNELKQNVADESTTLRQKENVLSQTLKENQQLTENLSKMLEEIAQLENKMKYKPKTFDNRKEIELNNLAHDNEMLQKRIKELQIEADELRKASTETIEKMQNKADAKHLQMEMKIKHLTDGIQKNFLILKH</sequence>
<dbReference type="Ensembl" id="ENSNMLT00000041155.1">
    <property type="protein sequence ID" value="ENSNMLP00000036940.1"/>
    <property type="gene ID" value="ENSNMLG00000022894.1"/>
</dbReference>
<keyword evidence="3" id="KW-1185">Reference proteome</keyword>
<dbReference type="GO" id="GO:0005874">
    <property type="term" value="C:microtubule"/>
    <property type="evidence" value="ECO:0007669"/>
    <property type="project" value="TreeGrafter"/>
</dbReference>
<dbReference type="GO" id="GO:0008017">
    <property type="term" value="F:microtubule binding"/>
    <property type="evidence" value="ECO:0007669"/>
    <property type="project" value="InterPro"/>
</dbReference>
<dbReference type="GO" id="GO:0005794">
    <property type="term" value="C:Golgi apparatus"/>
    <property type="evidence" value="ECO:0007669"/>
    <property type="project" value="TreeGrafter"/>
</dbReference>
<name>A0A8C6WWL7_9GOBI</name>
<evidence type="ECO:0000256" key="1">
    <source>
        <dbReference type="SAM" id="Coils"/>
    </source>
</evidence>
<protein>
    <recommendedName>
        <fullName evidence="4">Dynein regulatory complex subunit 4</fullName>
    </recommendedName>
</protein>
<dbReference type="Proteomes" id="UP000694523">
    <property type="component" value="Unplaced"/>
</dbReference>
<dbReference type="GO" id="GO:0031267">
    <property type="term" value="F:small GTPase binding"/>
    <property type="evidence" value="ECO:0007669"/>
    <property type="project" value="InterPro"/>
</dbReference>
<reference evidence="2" key="2">
    <citation type="submission" date="2025-09" db="UniProtKB">
        <authorList>
            <consortium name="Ensembl"/>
        </authorList>
    </citation>
    <scope>IDENTIFICATION</scope>
</reference>